<keyword evidence="2" id="KW-0472">Membrane</keyword>
<keyword evidence="4" id="KW-1185">Reference proteome</keyword>
<dbReference type="KEGG" id="nno:NONO_c75670"/>
<dbReference type="eggNOG" id="ENOG5031EHA">
    <property type="taxonomic scope" value="Bacteria"/>
</dbReference>
<feature type="region of interest" description="Disordered" evidence="1">
    <location>
        <begin position="1"/>
        <end position="145"/>
    </location>
</feature>
<protein>
    <recommendedName>
        <fullName evidence="5">DUF4190 domain-containing protein</fullName>
    </recommendedName>
</protein>
<feature type="compositionally biased region" description="Basic and acidic residues" evidence="1">
    <location>
        <begin position="84"/>
        <end position="98"/>
    </location>
</feature>
<dbReference type="OrthoDB" id="4556872at2"/>
<dbReference type="PATRIC" id="fig|1415166.3.peg.7767"/>
<dbReference type="STRING" id="1415166.NONO_c75670"/>
<evidence type="ECO:0000313" key="4">
    <source>
        <dbReference type="Proteomes" id="UP000019150"/>
    </source>
</evidence>
<dbReference type="AlphaFoldDB" id="W5TSN0"/>
<feature type="transmembrane region" description="Helical" evidence="2">
    <location>
        <begin position="164"/>
        <end position="188"/>
    </location>
</feature>
<evidence type="ECO:0000256" key="2">
    <source>
        <dbReference type="SAM" id="Phobius"/>
    </source>
</evidence>
<dbReference type="HOGENOM" id="CLU_784893_0_0_11"/>
<dbReference type="EMBL" id="CP006850">
    <property type="protein sequence ID" value="AHH22322.1"/>
    <property type="molecule type" value="Genomic_DNA"/>
</dbReference>
<dbReference type="RefSeq" id="WP_025353589.1">
    <property type="nucleotide sequence ID" value="NZ_CP006850.1"/>
</dbReference>
<feature type="transmembrane region" description="Helical" evidence="2">
    <location>
        <begin position="200"/>
        <end position="222"/>
    </location>
</feature>
<evidence type="ECO:0008006" key="5">
    <source>
        <dbReference type="Google" id="ProtNLM"/>
    </source>
</evidence>
<feature type="compositionally biased region" description="Basic and acidic residues" evidence="1">
    <location>
        <begin position="1"/>
        <end position="15"/>
    </location>
</feature>
<evidence type="ECO:0000256" key="1">
    <source>
        <dbReference type="SAM" id="MobiDB-lite"/>
    </source>
</evidence>
<keyword evidence="2" id="KW-1133">Transmembrane helix</keyword>
<reference evidence="3 4" key="1">
    <citation type="journal article" date="2014" name="Appl. Environ. Microbiol.">
        <title>Insights into the Microbial Degradation of Rubber and Gutta-Percha by Analysis of the Complete Genome of Nocardia nova SH22a.</title>
        <authorList>
            <person name="Luo Q."/>
            <person name="Hiessl S."/>
            <person name="Poehlein A."/>
            <person name="Daniel R."/>
            <person name="Steinbuchel A."/>
        </authorList>
    </citation>
    <scope>NUCLEOTIDE SEQUENCE [LARGE SCALE GENOMIC DNA]</scope>
    <source>
        <strain evidence="3">SH22a</strain>
    </source>
</reference>
<accession>W5TSN0</accession>
<gene>
    <name evidence="3" type="ORF">NONO_c75670</name>
</gene>
<proteinExistence type="predicted"/>
<organism evidence="3 4">
    <name type="scientific">Nocardia nova SH22a</name>
    <dbReference type="NCBI Taxonomy" id="1415166"/>
    <lineage>
        <taxon>Bacteria</taxon>
        <taxon>Bacillati</taxon>
        <taxon>Actinomycetota</taxon>
        <taxon>Actinomycetes</taxon>
        <taxon>Mycobacteriales</taxon>
        <taxon>Nocardiaceae</taxon>
        <taxon>Nocardia</taxon>
    </lineage>
</organism>
<evidence type="ECO:0000313" key="3">
    <source>
        <dbReference type="EMBL" id="AHH22322.1"/>
    </source>
</evidence>
<keyword evidence="2" id="KW-0812">Transmembrane</keyword>
<sequence length="353" mass="37917">MARKQYPEVERRPGSDEEYWADEPTVSVAQGDRWSPPPPRRRSPDPRAHEPQGYGPRGPEPRDYDAHGYPPRGQDPHPVAPRAFEPRAAEPRRAEPSRADPYPRTAEPNRDDFRSGEPDEDRWESAQSRRRDAPEPGEDRWDNSANRRRTGRLRVEVPPIVNPYAIVALVAALLGLFPVAIVFGLIAFSHPRGRMMAMSALMLGLAEVLVVAAALVLSGVTLPHTTLRTVPAAVSTYTTATVAPTTVQATTAPVTTAPATTTAPAGPVSAAKGEVCDEAQAGLLGAAADGSTLLCLHGGSGYRWTGPYSVSTAVYEGGAKCDPALDKTARTPDGHALVCEGQGRTSIWSLWVD</sequence>
<feature type="compositionally biased region" description="Basic and acidic residues" evidence="1">
    <location>
        <begin position="107"/>
        <end position="142"/>
    </location>
</feature>
<name>W5TSN0_9NOCA</name>
<dbReference type="Proteomes" id="UP000019150">
    <property type="component" value="Chromosome"/>
</dbReference>